<sequence>MKRPFRIAITGPESTAKSTLAHELAEHFKGIFYPEYARQYLESHSAEYTYEDVEAITKKQIEQYHEAGNSNASFVFFDTWLIIAKIWFQWVYRREPDWLEDQIDELPIDLYLLCLPDIPWEPDPLRENGGEERLHLFGVYKEELIARNQRFVEIGGLGNERTRNAIRAVQSCLKS</sequence>
<name>A0A1I2IWC3_9BACT</name>
<keyword evidence="2" id="KW-0548">Nucleotidyltransferase</keyword>
<dbReference type="STRING" id="655355.SAMN05216283_106202"/>
<evidence type="ECO:0000313" key="3">
    <source>
        <dbReference type="Proteomes" id="UP000198964"/>
    </source>
</evidence>
<dbReference type="Pfam" id="PF13521">
    <property type="entry name" value="AAA_28"/>
    <property type="match status" value="1"/>
</dbReference>
<dbReference type="InterPro" id="IPR038727">
    <property type="entry name" value="NadR/Ttd14_AAA_dom"/>
</dbReference>
<protein>
    <submittedName>
        <fullName evidence="2">Nicotinamide-nucleotide adenylyltransferase, NadR type</fullName>
    </submittedName>
</protein>
<keyword evidence="3" id="KW-1185">Reference proteome</keyword>
<dbReference type="Gene3D" id="3.40.50.300">
    <property type="entry name" value="P-loop containing nucleotide triphosphate hydrolases"/>
    <property type="match status" value="1"/>
</dbReference>
<dbReference type="PANTHER" id="PTHR37512:SF1">
    <property type="entry name" value="NADR_TTD14 AAA DOMAIN-CONTAINING PROTEIN"/>
    <property type="match status" value="1"/>
</dbReference>
<gene>
    <name evidence="2" type="ORF">SAMN05216283_106202</name>
</gene>
<dbReference type="InterPro" id="IPR027417">
    <property type="entry name" value="P-loop_NTPase"/>
</dbReference>
<accession>A0A1I2IWC3</accession>
<dbReference type="AlphaFoldDB" id="A0A1I2IWC3"/>
<reference evidence="2 3" key="1">
    <citation type="submission" date="2016-10" db="EMBL/GenBank/DDBJ databases">
        <authorList>
            <person name="de Groot N.N."/>
        </authorList>
    </citation>
    <scope>NUCLEOTIDE SEQUENCE [LARGE SCALE GENOMIC DNA]</scope>
    <source>
        <strain evidence="2 3">CGMCC 1.9156</strain>
    </source>
</reference>
<evidence type="ECO:0000259" key="1">
    <source>
        <dbReference type="Pfam" id="PF13521"/>
    </source>
</evidence>
<proteinExistence type="predicted"/>
<dbReference type="Proteomes" id="UP000198964">
    <property type="component" value="Unassembled WGS sequence"/>
</dbReference>
<dbReference type="InterPro" id="IPR052735">
    <property type="entry name" value="NAD_biosynth-regulator"/>
</dbReference>
<organism evidence="2 3">
    <name type="scientific">Sunxiuqinia elliptica</name>
    <dbReference type="NCBI Taxonomy" id="655355"/>
    <lineage>
        <taxon>Bacteria</taxon>
        <taxon>Pseudomonadati</taxon>
        <taxon>Bacteroidota</taxon>
        <taxon>Bacteroidia</taxon>
        <taxon>Marinilabiliales</taxon>
        <taxon>Prolixibacteraceae</taxon>
        <taxon>Sunxiuqinia</taxon>
    </lineage>
</organism>
<dbReference type="EMBL" id="FONW01000006">
    <property type="protein sequence ID" value="SFF44811.1"/>
    <property type="molecule type" value="Genomic_DNA"/>
</dbReference>
<dbReference type="PANTHER" id="PTHR37512">
    <property type="entry name" value="TRIFUNCTIONAL NAD BIOSYNTHESIS/REGULATOR PROTEIN NADR"/>
    <property type="match status" value="1"/>
</dbReference>
<dbReference type="GO" id="GO:0016779">
    <property type="term" value="F:nucleotidyltransferase activity"/>
    <property type="evidence" value="ECO:0007669"/>
    <property type="project" value="UniProtKB-KW"/>
</dbReference>
<evidence type="ECO:0000313" key="2">
    <source>
        <dbReference type="EMBL" id="SFF44811.1"/>
    </source>
</evidence>
<dbReference type="CDD" id="cd02019">
    <property type="entry name" value="NK"/>
    <property type="match status" value="1"/>
</dbReference>
<feature type="domain" description="NadR/Ttd14 AAA" evidence="1">
    <location>
        <begin position="6"/>
        <end position="159"/>
    </location>
</feature>
<dbReference type="SUPFAM" id="SSF52540">
    <property type="entry name" value="P-loop containing nucleoside triphosphate hydrolases"/>
    <property type="match status" value="1"/>
</dbReference>
<dbReference type="RefSeq" id="WP_093920328.1">
    <property type="nucleotide sequence ID" value="NZ_FONW01000006.1"/>
</dbReference>
<keyword evidence="2" id="KW-0808">Transferase</keyword>